<dbReference type="EMBL" id="SJPW01000001">
    <property type="protein sequence ID" value="TWU59749.1"/>
    <property type="molecule type" value="Genomic_DNA"/>
</dbReference>
<comment type="caution">
    <text evidence="1">The sequence shown here is derived from an EMBL/GenBank/DDBJ whole genome shotgun (WGS) entry which is preliminary data.</text>
</comment>
<reference evidence="1 2" key="1">
    <citation type="submission" date="2019-02" db="EMBL/GenBank/DDBJ databases">
        <title>Deep-cultivation of Planctomycetes and their phenomic and genomic characterization uncovers novel biology.</title>
        <authorList>
            <person name="Wiegand S."/>
            <person name="Jogler M."/>
            <person name="Boedeker C."/>
            <person name="Pinto D."/>
            <person name="Vollmers J."/>
            <person name="Rivas-Marin E."/>
            <person name="Kohn T."/>
            <person name="Peeters S.H."/>
            <person name="Heuer A."/>
            <person name="Rast P."/>
            <person name="Oberbeckmann S."/>
            <person name="Bunk B."/>
            <person name="Jeske O."/>
            <person name="Meyerdierks A."/>
            <person name="Storesund J.E."/>
            <person name="Kallscheuer N."/>
            <person name="Luecker S."/>
            <person name="Lage O.M."/>
            <person name="Pohl T."/>
            <person name="Merkel B.J."/>
            <person name="Hornburger P."/>
            <person name="Mueller R.-W."/>
            <person name="Bruemmer F."/>
            <person name="Labrenz M."/>
            <person name="Spormann A.M."/>
            <person name="Op Den Camp H."/>
            <person name="Overmann J."/>
            <person name="Amann R."/>
            <person name="Jetten M.S.M."/>
            <person name="Mascher T."/>
            <person name="Medema M.H."/>
            <person name="Devos D.P."/>
            <person name="Kaster A.-K."/>
            <person name="Ovreas L."/>
            <person name="Rohde M."/>
            <person name="Galperin M.Y."/>
            <person name="Jogler C."/>
        </authorList>
    </citation>
    <scope>NUCLEOTIDE SEQUENCE [LARGE SCALE GENOMIC DNA]</scope>
    <source>
        <strain evidence="1 2">Poly51</strain>
    </source>
</reference>
<accession>A0A5C6FI89</accession>
<evidence type="ECO:0000313" key="2">
    <source>
        <dbReference type="Proteomes" id="UP000318288"/>
    </source>
</evidence>
<keyword evidence="2" id="KW-1185">Reference proteome</keyword>
<organism evidence="1 2">
    <name type="scientific">Rubripirellula tenax</name>
    <dbReference type="NCBI Taxonomy" id="2528015"/>
    <lineage>
        <taxon>Bacteria</taxon>
        <taxon>Pseudomonadati</taxon>
        <taxon>Planctomycetota</taxon>
        <taxon>Planctomycetia</taxon>
        <taxon>Pirellulales</taxon>
        <taxon>Pirellulaceae</taxon>
        <taxon>Rubripirellula</taxon>
    </lineage>
</organism>
<name>A0A5C6FI89_9BACT</name>
<protein>
    <submittedName>
        <fullName evidence="1">Uncharacterized protein</fullName>
    </submittedName>
</protein>
<dbReference type="AlphaFoldDB" id="A0A5C6FI89"/>
<proteinExistence type="predicted"/>
<dbReference type="RefSeq" id="WP_146453332.1">
    <property type="nucleotide sequence ID" value="NZ_SJPW01000001.1"/>
</dbReference>
<dbReference type="Proteomes" id="UP000318288">
    <property type="component" value="Unassembled WGS sequence"/>
</dbReference>
<sequence>MSAMASSAIRLESFFRGGSRRWSKILSIVFPMELCLLMPTGHVEGERDIHQIWKLVDALERCENGPIQRGGVQVVEGGQR</sequence>
<gene>
    <name evidence="1" type="ORF">Poly51_00210</name>
</gene>
<evidence type="ECO:0000313" key="1">
    <source>
        <dbReference type="EMBL" id="TWU59749.1"/>
    </source>
</evidence>